<evidence type="ECO:0000256" key="5">
    <source>
        <dbReference type="ARBA" id="ARBA00022777"/>
    </source>
</evidence>
<keyword evidence="6" id="KW-0902">Two-component regulatory system</keyword>
<feature type="coiled-coil region" evidence="7">
    <location>
        <begin position="127"/>
        <end position="154"/>
    </location>
</feature>
<protein>
    <recommendedName>
        <fullName evidence="2">histidine kinase</fullName>
        <ecNumber evidence="2">2.7.13.3</ecNumber>
    </recommendedName>
</protein>
<dbReference type="SUPFAM" id="SSF52172">
    <property type="entry name" value="CheY-like"/>
    <property type="match status" value="1"/>
</dbReference>
<keyword evidence="7" id="KW-0175">Coiled coil</keyword>
<dbReference type="SUPFAM" id="SSF55874">
    <property type="entry name" value="ATPase domain of HSP90 chaperone/DNA topoisomerase II/histidine kinase"/>
    <property type="match status" value="1"/>
</dbReference>
<evidence type="ECO:0000256" key="8">
    <source>
        <dbReference type="SAM" id="MobiDB-lite"/>
    </source>
</evidence>
<dbReference type="PRINTS" id="PR00344">
    <property type="entry name" value="BCTRLSENSOR"/>
</dbReference>
<evidence type="ECO:0000256" key="7">
    <source>
        <dbReference type="SAM" id="Coils"/>
    </source>
</evidence>
<gene>
    <name evidence="10" type="ORF">ACFQJ7_14075</name>
</gene>
<organism evidence="10 11">
    <name type="scientific">Halovenus rubra</name>
    <dbReference type="NCBI Taxonomy" id="869890"/>
    <lineage>
        <taxon>Archaea</taxon>
        <taxon>Methanobacteriati</taxon>
        <taxon>Methanobacteriota</taxon>
        <taxon>Stenosarchaea group</taxon>
        <taxon>Halobacteria</taxon>
        <taxon>Halobacteriales</taxon>
        <taxon>Haloarculaceae</taxon>
        <taxon>Halovenus</taxon>
    </lineage>
</organism>
<feature type="region of interest" description="Disordered" evidence="8">
    <location>
        <begin position="1"/>
        <end position="21"/>
    </location>
</feature>
<dbReference type="Pfam" id="PF13185">
    <property type="entry name" value="GAF_2"/>
    <property type="match status" value="1"/>
</dbReference>
<dbReference type="PROSITE" id="PS50109">
    <property type="entry name" value="HIS_KIN"/>
    <property type="match status" value="1"/>
</dbReference>
<evidence type="ECO:0000256" key="4">
    <source>
        <dbReference type="ARBA" id="ARBA00022679"/>
    </source>
</evidence>
<dbReference type="RefSeq" id="WP_267636731.1">
    <property type="nucleotide sequence ID" value="NZ_JAODIY010000005.1"/>
</dbReference>
<dbReference type="InterPro" id="IPR036097">
    <property type="entry name" value="HisK_dim/P_sf"/>
</dbReference>
<keyword evidence="4" id="KW-0808">Transferase</keyword>
<evidence type="ECO:0000256" key="1">
    <source>
        <dbReference type="ARBA" id="ARBA00000085"/>
    </source>
</evidence>
<evidence type="ECO:0000256" key="3">
    <source>
        <dbReference type="ARBA" id="ARBA00022553"/>
    </source>
</evidence>
<dbReference type="GO" id="GO:0005524">
    <property type="term" value="F:ATP binding"/>
    <property type="evidence" value="ECO:0007669"/>
    <property type="project" value="UniProtKB-KW"/>
</dbReference>
<evidence type="ECO:0000313" key="11">
    <source>
        <dbReference type="Proteomes" id="UP001596414"/>
    </source>
</evidence>
<evidence type="ECO:0000313" key="10">
    <source>
        <dbReference type="EMBL" id="MFC7127134.1"/>
    </source>
</evidence>
<sequence>MTGGQGDKTRQSEGWHSAVAGPPQQPISILYVGDEWTDDIVSAIDAGSENLSITTVTTSETARTALNSECFDCIVVEYVFPEQHGTEFISEVNGFLFEGPTTLLASAKTEPSPGAVVDANITAYFRAEQLSAGYTELRDRIETLVRQNRLQKRERLETAFDIADIGVWEYNTETGKIWLDETAGTIHELSGERWLTLDELISLYTQETQATATEEFHRVTQQGSSVDEILQLETEGRQWVRVRGQRVPSDDSCIRVRGYCQDITHLKQREEHFKVLHSAGQELMQATSRDDVAEITIEAAKNILGYARAVIRLVDENETVLRVYATTKENVEAAGQRPDYHVGEDVPAARSYRRNESEVFDDLAGTQDEYERGTLRSGLYVPIGDHGVFSCGDPKTNAYDRTDSQIMRILTKLAAAALTRVESDRILRQKKDQLEQFTGIVAHDLRNPLNTVVSRLELARREPGAGHFEKIEDGLTRMEAMIDDLLTLSRAGKAIEDVTAVSLKSGAVEAWQHVNAESAQLTIEESVNINADRERLLHILENLFRNAIDHNEPPVTITVGQIEDTTSDISSTTGFFVEDDGGGIPTDQREEVFDHGHTTSSDGTGFGLSIVRRVAEAHNWDVKLTEGDDGGVRFEFTNVEIAWGWASR</sequence>
<dbReference type="Pfam" id="PF02518">
    <property type="entry name" value="HATPase_c"/>
    <property type="match status" value="1"/>
</dbReference>
<dbReference type="InterPro" id="IPR036890">
    <property type="entry name" value="HATPase_C_sf"/>
</dbReference>
<dbReference type="InterPro" id="IPR011006">
    <property type="entry name" value="CheY-like_superfamily"/>
</dbReference>
<dbReference type="Gene3D" id="1.10.287.130">
    <property type="match status" value="1"/>
</dbReference>
<dbReference type="EC" id="2.7.13.3" evidence="2"/>
<dbReference type="CDD" id="cd00082">
    <property type="entry name" value="HisKA"/>
    <property type="match status" value="1"/>
</dbReference>
<comment type="caution">
    <text evidence="10">The sequence shown here is derived from an EMBL/GenBank/DDBJ whole genome shotgun (WGS) entry which is preliminary data.</text>
</comment>
<accession>A0ABD5X9A2</accession>
<dbReference type="PANTHER" id="PTHR43711:SF1">
    <property type="entry name" value="HISTIDINE KINASE 1"/>
    <property type="match status" value="1"/>
</dbReference>
<keyword evidence="5" id="KW-0418">Kinase</keyword>
<dbReference type="Gene3D" id="3.30.565.10">
    <property type="entry name" value="Histidine kinase-like ATPase, C-terminal domain"/>
    <property type="match status" value="1"/>
</dbReference>
<dbReference type="CDD" id="cd00075">
    <property type="entry name" value="HATPase"/>
    <property type="match status" value="1"/>
</dbReference>
<keyword evidence="10" id="KW-0547">Nucleotide-binding</keyword>
<dbReference type="SMART" id="SM00388">
    <property type="entry name" value="HisKA"/>
    <property type="match status" value="1"/>
</dbReference>
<proteinExistence type="predicted"/>
<dbReference type="InterPro" id="IPR004358">
    <property type="entry name" value="Sig_transdc_His_kin-like_C"/>
</dbReference>
<dbReference type="SMART" id="SM00387">
    <property type="entry name" value="HATPase_c"/>
    <property type="match status" value="1"/>
</dbReference>
<feature type="domain" description="Histidine kinase" evidence="9">
    <location>
        <begin position="440"/>
        <end position="637"/>
    </location>
</feature>
<reference evidence="10 11" key="1">
    <citation type="journal article" date="2014" name="Int. J. Syst. Evol. Microbiol.">
        <title>Complete genome sequence of Corynebacterium casei LMG S-19264T (=DSM 44701T), isolated from a smear-ripened cheese.</title>
        <authorList>
            <consortium name="US DOE Joint Genome Institute (JGI-PGF)"/>
            <person name="Walter F."/>
            <person name="Albersmeier A."/>
            <person name="Kalinowski J."/>
            <person name="Ruckert C."/>
        </authorList>
    </citation>
    <scope>NUCLEOTIDE SEQUENCE [LARGE SCALE GENOMIC DNA]</scope>
    <source>
        <strain evidence="10 11">CGMCC 4.7215</strain>
    </source>
</reference>
<dbReference type="Pfam" id="PF00512">
    <property type="entry name" value="HisKA"/>
    <property type="match status" value="1"/>
</dbReference>
<dbReference type="Gene3D" id="3.30.450.20">
    <property type="entry name" value="PAS domain"/>
    <property type="match status" value="1"/>
</dbReference>
<evidence type="ECO:0000256" key="6">
    <source>
        <dbReference type="ARBA" id="ARBA00023012"/>
    </source>
</evidence>
<name>A0ABD5X9A2_9EURY</name>
<dbReference type="SUPFAM" id="SSF55781">
    <property type="entry name" value="GAF domain-like"/>
    <property type="match status" value="1"/>
</dbReference>
<dbReference type="InterPro" id="IPR005467">
    <property type="entry name" value="His_kinase_dom"/>
</dbReference>
<comment type="catalytic activity">
    <reaction evidence="1">
        <text>ATP + protein L-histidine = ADP + protein N-phospho-L-histidine.</text>
        <dbReference type="EC" id="2.7.13.3"/>
    </reaction>
</comment>
<evidence type="ECO:0000259" key="9">
    <source>
        <dbReference type="PROSITE" id="PS50109"/>
    </source>
</evidence>
<dbReference type="PANTHER" id="PTHR43711">
    <property type="entry name" value="TWO-COMPONENT HISTIDINE KINASE"/>
    <property type="match status" value="1"/>
</dbReference>
<dbReference type="AlphaFoldDB" id="A0ABD5X9A2"/>
<dbReference type="GO" id="GO:0004673">
    <property type="term" value="F:protein histidine kinase activity"/>
    <property type="evidence" value="ECO:0007669"/>
    <property type="project" value="UniProtKB-EC"/>
</dbReference>
<dbReference type="InterPro" id="IPR035965">
    <property type="entry name" value="PAS-like_dom_sf"/>
</dbReference>
<dbReference type="InterPro" id="IPR050736">
    <property type="entry name" value="Sensor_HK_Regulatory"/>
</dbReference>
<dbReference type="EMBL" id="JBHSZQ010000049">
    <property type="protein sequence ID" value="MFC7127134.1"/>
    <property type="molecule type" value="Genomic_DNA"/>
</dbReference>
<dbReference type="InterPro" id="IPR003661">
    <property type="entry name" value="HisK_dim/P_dom"/>
</dbReference>
<keyword evidence="3" id="KW-0597">Phosphoprotein</keyword>
<dbReference type="InterPro" id="IPR003018">
    <property type="entry name" value="GAF"/>
</dbReference>
<dbReference type="InterPro" id="IPR003594">
    <property type="entry name" value="HATPase_dom"/>
</dbReference>
<dbReference type="SUPFAM" id="SSF47384">
    <property type="entry name" value="Homodimeric domain of signal transducing histidine kinase"/>
    <property type="match status" value="1"/>
</dbReference>
<dbReference type="SUPFAM" id="SSF55785">
    <property type="entry name" value="PYP-like sensor domain (PAS domain)"/>
    <property type="match status" value="1"/>
</dbReference>
<dbReference type="InterPro" id="IPR029016">
    <property type="entry name" value="GAF-like_dom_sf"/>
</dbReference>
<dbReference type="Gene3D" id="3.30.450.40">
    <property type="match status" value="1"/>
</dbReference>
<keyword evidence="10" id="KW-0067">ATP-binding</keyword>
<evidence type="ECO:0000256" key="2">
    <source>
        <dbReference type="ARBA" id="ARBA00012438"/>
    </source>
</evidence>
<dbReference type="GO" id="GO:0000160">
    <property type="term" value="P:phosphorelay signal transduction system"/>
    <property type="evidence" value="ECO:0007669"/>
    <property type="project" value="UniProtKB-KW"/>
</dbReference>
<dbReference type="Proteomes" id="UP001596414">
    <property type="component" value="Unassembled WGS sequence"/>
</dbReference>